<dbReference type="EMBL" id="ML739197">
    <property type="protein sequence ID" value="KAE8350931.1"/>
    <property type="molecule type" value="Genomic_DNA"/>
</dbReference>
<name>A0A5N6YZT2_9EURO</name>
<organism evidence="1 2">
    <name type="scientific">Aspergillus coremiiformis</name>
    <dbReference type="NCBI Taxonomy" id="138285"/>
    <lineage>
        <taxon>Eukaryota</taxon>
        <taxon>Fungi</taxon>
        <taxon>Dikarya</taxon>
        <taxon>Ascomycota</taxon>
        <taxon>Pezizomycotina</taxon>
        <taxon>Eurotiomycetes</taxon>
        <taxon>Eurotiomycetidae</taxon>
        <taxon>Eurotiales</taxon>
        <taxon>Aspergillaceae</taxon>
        <taxon>Aspergillus</taxon>
        <taxon>Aspergillus subgen. Circumdati</taxon>
    </lineage>
</organism>
<gene>
    <name evidence="1" type="ORF">BDV28DRAFT_138215</name>
</gene>
<protein>
    <submittedName>
        <fullName evidence="1">Uncharacterized protein</fullName>
    </submittedName>
</protein>
<dbReference type="AlphaFoldDB" id="A0A5N6YZT2"/>
<dbReference type="Proteomes" id="UP000327118">
    <property type="component" value="Unassembled WGS sequence"/>
</dbReference>
<accession>A0A5N6YZT2</accession>
<sequence length="58" mass="6695">MYVCPFSLTRDSKTTSTEYLSHGEKHVPPTKRRPLACFRTHSPRMDAPNLKWMTCSVP</sequence>
<evidence type="ECO:0000313" key="2">
    <source>
        <dbReference type="Proteomes" id="UP000327118"/>
    </source>
</evidence>
<reference evidence="2" key="1">
    <citation type="submission" date="2019-04" db="EMBL/GenBank/DDBJ databases">
        <title>Friends and foes A comparative genomics studyof 23 Aspergillus species from section Flavi.</title>
        <authorList>
            <consortium name="DOE Joint Genome Institute"/>
            <person name="Kjaerbolling I."/>
            <person name="Vesth T."/>
            <person name="Frisvad J.C."/>
            <person name="Nybo J.L."/>
            <person name="Theobald S."/>
            <person name="Kildgaard S."/>
            <person name="Isbrandt T."/>
            <person name="Kuo A."/>
            <person name="Sato A."/>
            <person name="Lyhne E.K."/>
            <person name="Kogle M.E."/>
            <person name="Wiebenga A."/>
            <person name="Kun R.S."/>
            <person name="Lubbers R.J."/>
            <person name="Makela M.R."/>
            <person name="Barry K."/>
            <person name="Chovatia M."/>
            <person name="Clum A."/>
            <person name="Daum C."/>
            <person name="Haridas S."/>
            <person name="He G."/>
            <person name="LaButti K."/>
            <person name="Lipzen A."/>
            <person name="Mondo S."/>
            <person name="Riley R."/>
            <person name="Salamov A."/>
            <person name="Simmons B.A."/>
            <person name="Magnuson J.K."/>
            <person name="Henrissat B."/>
            <person name="Mortensen U.H."/>
            <person name="Larsen T.O."/>
            <person name="Devries R.P."/>
            <person name="Grigoriev I.V."/>
            <person name="Machida M."/>
            <person name="Baker S.E."/>
            <person name="Andersen M.R."/>
        </authorList>
    </citation>
    <scope>NUCLEOTIDE SEQUENCE [LARGE SCALE GENOMIC DNA]</scope>
    <source>
        <strain evidence="2">CBS 553.77</strain>
    </source>
</reference>
<evidence type="ECO:0000313" key="1">
    <source>
        <dbReference type="EMBL" id="KAE8350931.1"/>
    </source>
</evidence>
<keyword evidence="2" id="KW-1185">Reference proteome</keyword>
<proteinExistence type="predicted"/>